<dbReference type="PANTHER" id="PTHR11203:SF37">
    <property type="entry name" value="INTEGRATOR COMPLEX SUBUNIT 11"/>
    <property type="match status" value="1"/>
</dbReference>
<dbReference type="InterPro" id="IPR001279">
    <property type="entry name" value="Metallo-B-lactamas"/>
</dbReference>
<comment type="caution">
    <text evidence="4">The sequence shown here is derived from an EMBL/GenBank/DDBJ whole genome shotgun (WGS) entry which is preliminary data.</text>
</comment>
<dbReference type="Pfam" id="PF16661">
    <property type="entry name" value="Lactamase_B_6"/>
    <property type="match status" value="1"/>
</dbReference>
<dbReference type="InterPro" id="IPR050698">
    <property type="entry name" value="MBL"/>
</dbReference>
<dbReference type="GO" id="GO:0016787">
    <property type="term" value="F:hydrolase activity"/>
    <property type="evidence" value="ECO:0007669"/>
    <property type="project" value="UniProtKB-KW"/>
</dbReference>
<dbReference type="InterPro" id="IPR036866">
    <property type="entry name" value="RibonucZ/Hydroxyglut_hydro"/>
</dbReference>
<accession>A0A7C5AMC8</accession>
<protein>
    <submittedName>
        <fullName evidence="4">MBL fold metallo-hydrolase</fullName>
    </submittedName>
</protein>
<gene>
    <name evidence="4" type="ORF">ENW48_08245</name>
</gene>
<evidence type="ECO:0000313" key="4">
    <source>
        <dbReference type="EMBL" id="HGZ12194.1"/>
    </source>
</evidence>
<name>A0A7C5AMC8_9BACT</name>
<dbReference type="AlphaFoldDB" id="A0A7C5AMC8"/>
<organism evidence="4">
    <name type="scientific">Desulfobacca acetoxidans</name>
    <dbReference type="NCBI Taxonomy" id="60893"/>
    <lineage>
        <taxon>Bacteria</taxon>
        <taxon>Pseudomonadati</taxon>
        <taxon>Thermodesulfobacteriota</taxon>
        <taxon>Desulfobaccia</taxon>
        <taxon>Desulfobaccales</taxon>
        <taxon>Desulfobaccaceae</taxon>
        <taxon>Desulfobacca</taxon>
    </lineage>
</organism>
<reference evidence="4" key="1">
    <citation type="journal article" date="2020" name="mSystems">
        <title>Genome- and Community-Level Interaction Insights into Carbon Utilization and Element Cycling Functions of Hydrothermarchaeota in Hydrothermal Sediment.</title>
        <authorList>
            <person name="Zhou Z."/>
            <person name="Liu Y."/>
            <person name="Xu W."/>
            <person name="Pan J."/>
            <person name="Luo Z.H."/>
            <person name="Li M."/>
        </authorList>
    </citation>
    <scope>NUCLEOTIDE SEQUENCE [LARGE SCALE GENOMIC DNA]</scope>
    <source>
        <strain evidence="4">SpSt-853</strain>
    </source>
</reference>
<dbReference type="SMART" id="SM01027">
    <property type="entry name" value="Beta-Casp"/>
    <property type="match status" value="1"/>
</dbReference>
<evidence type="ECO:0000259" key="2">
    <source>
        <dbReference type="SMART" id="SM00849"/>
    </source>
</evidence>
<dbReference type="CDD" id="cd16295">
    <property type="entry name" value="TTHA0252-CPSF-like_MBL-fold"/>
    <property type="match status" value="1"/>
</dbReference>
<feature type="domain" description="Metallo-beta-lactamase" evidence="2">
    <location>
        <begin position="13"/>
        <end position="221"/>
    </location>
</feature>
<dbReference type="GO" id="GO:0004521">
    <property type="term" value="F:RNA endonuclease activity"/>
    <property type="evidence" value="ECO:0007669"/>
    <property type="project" value="TreeGrafter"/>
</dbReference>
<dbReference type="PANTHER" id="PTHR11203">
    <property type="entry name" value="CLEAVAGE AND POLYADENYLATION SPECIFICITY FACTOR FAMILY MEMBER"/>
    <property type="match status" value="1"/>
</dbReference>
<dbReference type="InterPro" id="IPR011108">
    <property type="entry name" value="RMMBL"/>
</dbReference>
<dbReference type="InterPro" id="IPR022712">
    <property type="entry name" value="Beta_Casp"/>
</dbReference>
<dbReference type="Gene3D" id="3.40.50.10890">
    <property type="match status" value="1"/>
</dbReference>
<feature type="domain" description="Beta-Casp" evidence="3">
    <location>
        <begin position="255"/>
        <end position="383"/>
    </location>
</feature>
<proteinExistence type="predicted"/>
<evidence type="ECO:0000256" key="1">
    <source>
        <dbReference type="ARBA" id="ARBA00022801"/>
    </source>
</evidence>
<evidence type="ECO:0000259" key="3">
    <source>
        <dbReference type="SMART" id="SM01027"/>
    </source>
</evidence>
<keyword evidence="1 4" id="KW-0378">Hydrolase</keyword>
<dbReference type="SUPFAM" id="SSF56281">
    <property type="entry name" value="Metallo-hydrolase/oxidoreductase"/>
    <property type="match status" value="1"/>
</dbReference>
<dbReference type="Gene3D" id="3.60.15.10">
    <property type="entry name" value="Ribonuclease Z/Hydroxyacylglutathione hydrolase-like"/>
    <property type="match status" value="1"/>
</dbReference>
<dbReference type="Pfam" id="PF07521">
    <property type="entry name" value="RMMBL"/>
    <property type="match status" value="1"/>
</dbReference>
<dbReference type="EMBL" id="DTKJ01000056">
    <property type="protein sequence ID" value="HGZ12194.1"/>
    <property type="molecule type" value="Genomic_DNA"/>
</dbReference>
<dbReference type="SMART" id="SM00849">
    <property type="entry name" value="Lactamase_B"/>
    <property type="match status" value="1"/>
</dbReference>
<dbReference type="Pfam" id="PF10996">
    <property type="entry name" value="Beta-Casp"/>
    <property type="match status" value="1"/>
</dbReference>
<sequence length="471" mass="52262">MHLTFHGAAQTVTGSQHLLTLGSRQILLDCGLYQGKREEARRRNQEFPFAPAQVEAVILSHAHIDHSGNLPNLVKQGFRGPIFSTPATADLCRAMLLDSGHIQEEDVAYVNRKRRQAGEAPVEPLYTREEAAVALKHFRPLPYDQPFSLGDGLNLTFYDAGHMLGSALVVLDFTAGTPATGRRLVFTGDLGRTGVPLLRDPVPLSGADVLILESTYGSRTHPPLPESAIALGQVIRRTAARGGKVIIPAFAVERTQLLVFLLNQLYHQGELPDLPVFVDSPLAVDVTEVFRRHPECLDEETRAYLRRADPDGDIFGFRRLRYIREVEDSKALHGQRGPAVIISASGMAEAGRIQHHLKNNIGDPRNTILIVGWQAPNTLGRRLVEQAPVVRIFGQEYRREAEVVTLNGFSGHADQPGLLEWVSHFRKPPQQTFVVHGEPEGAQALAGRLKNDLKWPEVLIPELHQRVELWI</sequence>